<dbReference type="GO" id="GO:0032259">
    <property type="term" value="P:methylation"/>
    <property type="evidence" value="ECO:0007669"/>
    <property type="project" value="UniProtKB-KW"/>
</dbReference>
<protein>
    <submittedName>
        <fullName evidence="1">Generic methyltransferase</fullName>
    </submittedName>
</protein>
<dbReference type="EMBL" id="ATBP01000019">
    <property type="protein sequence ID" value="ETR74163.1"/>
    <property type="molecule type" value="Genomic_DNA"/>
</dbReference>
<sequence>MDFSEESINTISNKRANFDISGICINTSKAQLEKDSIDVCFLIEVIEHLDDLQLSNTLTTIYHGLKSDGYLVITTPNNENMELMKTMCPECGCIYHKYQHVRTWTKNSLNKYMNKFNFHQYYLDSVTFTPKNMSLKGHLKYFLKKILNKNDQKLFGLFKK</sequence>
<reference evidence="2" key="1">
    <citation type="submission" date="2012-11" db="EMBL/GenBank/DDBJ databases">
        <authorList>
            <person name="Lucero-Rivera Y.E."/>
            <person name="Tovar-Ramirez D."/>
        </authorList>
    </citation>
    <scope>NUCLEOTIDE SEQUENCE [LARGE SCALE GENOMIC DNA]</scope>
    <source>
        <strain evidence="2">Araruama</strain>
    </source>
</reference>
<dbReference type="Pfam" id="PF13489">
    <property type="entry name" value="Methyltransf_23"/>
    <property type="match status" value="1"/>
</dbReference>
<evidence type="ECO:0000313" key="1">
    <source>
        <dbReference type="EMBL" id="ETR74163.1"/>
    </source>
</evidence>
<name>A0A1V1PHE5_9BACT</name>
<dbReference type="AlphaFoldDB" id="A0A1V1PHE5"/>
<dbReference type="GO" id="GO:0008168">
    <property type="term" value="F:methyltransferase activity"/>
    <property type="evidence" value="ECO:0007669"/>
    <property type="project" value="UniProtKB-KW"/>
</dbReference>
<dbReference type="SUPFAM" id="SSF53335">
    <property type="entry name" value="S-adenosyl-L-methionine-dependent methyltransferases"/>
    <property type="match status" value="1"/>
</dbReference>
<gene>
    <name evidence="1" type="ORF">OMM_00413</name>
</gene>
<accession>A0A1V1PHE5</accession>
<keyword evidence="1" id="KW-0808">Transferase</keyword>
<dbReference type="Proteomes" id="UP000189670">
    <property type="component" value="Unassembled WGS sequence"/>
</dbReference>
<dbReference type="Gene3D" id="3.40.50.150">
    <property type="entry name" value="Vaccinia Virus protein VP39"/>
    <property type="match status" value="1"/>
</dbReference>
<comment type="caution">
    <text evidence="1">The sequence shown here is derived from an EMBL/GenBank/DDBJ whole genome shotgun (WGS) entry which is preliminary data.</text>
</comment>
<proteinExistence type="predicted"/>
<evidence type="ECO:0000313" key="2">
    <source>
        <dbReference type="Proteomes" id="UP000189670"/>
    </source>
</evidence>
<keyword evidence="1" id="KW-0489">Methyltransferase</keyword>
<organism evidence="1 2">
    <name type="scientific">Candidatus Magnetoglobus multicellularis str. Araruama</name>
    <dbReference type="NCBI Taxonomy" id="890399"/>
    <lineage>
        <taxon>Bacteria</taxon>
        <taxon>Pseudomonadati</taxon>
        <taxon>Thermodesulfobacteriota</taxon>
        <taxon>Desulfobacteria</taxon>
        <taxon>Desulfobacterales</taxon>
        <taxon>Desulfobacteraceae</taxon>
        <taxon>Candidatus Magnetoglobus</taxon>
    </lineage>
</organism>
<dbReference type="InterPro" id="IPR029063">
    <property type="entry name" value="SAM-dependent_MTases_sf"/>
</dbReference>